<feature type="transmembrane region" description="Helical" evidence="1">
    <location>
        <begin position="6"/>
        <end position="25"/>
    </location>
</feature>
<reference evidence="3" key="1">
    <citation type="submission" date="2022-10" db="EMBL/GenBank/DDBJ databases">
        <title>Genome assembly of Pristionchus species.</title>
        <authorList>
            <person name="Yoshida K."/>
            <person name="Sommer R.J."/>
        </authorList>
    </citation>
    <scope>NUCLEOTIDE SEQUENCE [LARGE SCALE GENOMIC DNA]</scope>
    <source>
        <strain evidence="3">RS5460</strain>
    </source>
</reference>
<keyword evidence="1" id="KW-0812">Transmembrane</keyword>
<accession>A0AAN5CXC5</accession>
<evidence type="ECO:0000313" key="3">
    <source>
        <dbReference type="Proteomes" id="UP001328107"/>
    </source>
</evidence>
<dbReference type="EMBL" id="BTRK01000005">
    <property type="protein sequence ID" value="GMR52568.1"/>
    <property type="molecule type" value="Genomic_DNA"/>
</dbReference>
<evidence type="ECO:0000256" key="1">
    <source>
        <dbReference type="SAM" id="Phobius"/>
    </source>
</evidence>
<organism evidence="2 3">
    <name type="scientific">Pristionchus mayeri</name>
    <dbReference type="NCBI Taxonomy" id="1317129"/>
    <lineage>
        <taxon>Eukaryota</taxon>
        <taxon>Metazoa</taxon>
        <taxon>Ecdysozoa</taxon>
        <taxon>Nematoda</taxon>
        <taxon>Chromadorea</taxon>
        <taxon>Rhabditida</taxon>
        <taxon>Rhabditina</taxon>
        <taxon>Diplogasteromorpha</taxon>
        <taxon>Diplogasteroidea</taxon>
        <taxon>Neodiplogasteridae</taxon>
        <taxon>Pristionchus</taxon>
    </lineage>
</organism>
<evidence type="ECO:0000313" key="2">
    <source>
        <dbReference type="EMBL" id="GMR52568.1"/>
    </source>
</evidence>
<protein>
    <submittedName>
        <fullName evidence="2">Uncharacterized protein</fullName>
    </submittedName>
</protein>
<keyword evidence="1" id="KW-1133">Transmembrane helix</keyword>
<dbReference type="AlphaFoldDB" id="A0AAN5CXC5"/>
<gene>
    <name evidence="2" type="ORF">PMAYCL1PPCAC_22763</name>
</gene>
<keyword evidence="1" id="KW-0472">Membrane</keyword>
<dbReference type="Proteomes" id="UP001328107">
    <property type="component" value="Unassembled WGS sequence"/>
</dbReference>
<name>A0AAN5CXC5_9BILA</name>
<keyword evidence="3" id="KW-1185">Reference proteome</keyword>
<feature type="non-terminal residue" evidence="2">
    <location>
        <position position="90"/>
    </location>
</feature>
<feature type="non-terminal residue" evidence="2">
    <location>
        <position position="1"/>
    </location>
</feature>
<proteinExistence type="predicted"/>
<sequence length="90" mass="10077">SGPLYLILHFLILIIAFALVEFGIWRRWKQRNAEAELGTVHGVESSLVLQVNNLQKWYGKGVNMKRAVNGINFGVRAHECFGVLRINGAG</sequence>
<comment type="caution">
    <text evidence="2">The sequence shown here is derived from an EMBL/GenBank/DDBJ whole genome shotgun (WGS) entry which is preliminary data.</text>
</comment>